<feature type="binding site" description="covalent" evidence="8">
    <location>
        <position position="235"/>
    </location>
    <ligand>
        <name>heme c</name>
        <dbReference type="ChEBI" id="CHEBI:61717"/>
        <label>2</label>
    </ligand>
</feature>
<protein>
    <submittedName>
        <fullName evidence="11">Di-heme cytochrome C peroxidase</fullName>
    </submittedName>
</protein>
<comment type="cofactor">
    <cofactor evidence="8">
        <name>heme</name>
        <dbReference type="ChEBI" id="CHEBI:30413"/>
    </cofactor>
    <text evidence="8">Binds 2 heme groups.</text>
</comment>
<keyword evidence="11" id="KW-0575">Peroxidase</keyword>
<evidence type="ECO:0000256" key="3">
    <source>
        <dbReference type="ARBA" id="ARBA00022723"/>
    </source>
</evidence>
<comment type="subcellular location">
    <subcellularLocation>
        <location evidence="1">Periplasm</location>
    </subcellularLocation>
</comment>
<dbReference type="Gene3D" id="1.10.760.10">
    <property type="entry name" value="Cytochrome c-like domain"/>
    <property type="match status" value="2"/>
</dbReference>
<evidence type="ECO:0000256" key="7">
    <source>
        <dbReference type="ARBA" id="ARBA00023004"/>
    </source>
</evidence>
<proteinExistence type="predicted"/>
<dbReference type="Proteomes" id="UP000006253">
    <property type="component" value="Unassembled WGS sequence"/>
</dbReference>
<keyword evidence="3 9" id="KW-0479">Metal-binding</keyword>
<dbReference type="SUPFAM" id="SSF46626">
    <property type="entry name" value="Cytochrome c"/>
    <property type="match status" value="2"/>
</dbReference>
<dbReference type="InterPro" id="IPR009056">
    <property type="entry name" value="Cyt_c-like_dom"/>
</dbReference>
<evidence type="ECO:0000256" key="6">
    <source>
        <dbReference type="ARBA" id="ARBA00023002"/>
    </source>
</evidence>
<dbReference type="Pfam" id="PF03150">
    <property type="entry name" value="CCP_MauG"/>
    <property type="match status" value="1"/>
</dbReference>
<dbReference type="GO" id="GO:0020037">
    <property type="term" value="F:heme binding"/>
    <property type="evidence" value="ECO:0007669"/>
    <property type="project" value="InterPro"/>
</dbReference>
<evidence type="ECO:0000256" key="5">
    <source>
        <dbReference type="ARBA" id="ARBA00022764"/>
    </source>
</evidence>
<evidence type="ECO:0000256" key="8">
    <source>
        <dbReference type="PIRSR" id="PIRSR000294-1"/>
    </source>
</evidence>
<feature type="binding site" description="axial binding residue" evidence="9">
    <location>
        <position position="239"/>
    </location>
    <ligand>
        <name>heme c</name>
        <dbReference type="ChEBI" id="CHEBI:61717"/>
        <label>2</label>
    </ligand>
    <ligandPart>
        <name>Fe</name>
        <dbReference type="ChEBI" id="CHEBI:18248"/>
    </ligandPart>
</feature>
<accession>A0A0E2AZR8</accession>
<dbReference type="GO" id="GO:0046872">
    <property type="term" value="F:metal ion binding"/>
    <property type="evidence" value="ECO:0007669"/>
    <property type="project" value="UniProtKB-KW"/>
</dbReference>
<feature type="binding site" description="covalent" evidence="8">
    <location>
        <position position="76"/>
    </location>
    <ligand>
        <name>heme c</name>
        <dbReference type="ChEBI" id="CHEBI:61717"/>
        <label>1</label>
    </ligand>
</feature>
<sequence length="340" mass="37262">MKPSTTGMFYLTFLGILLVTCGPSEKTKKLIDDSKKIFGTIPDKMPGGEVDTPELIQLGEKLYFEKKLSANDTQSCNSCHNVVGKAAGVDNLPTSPGAFGKNGVRNSPTVLNAGFHIAQFWDGRAKDLKEQAKGPILNPVEMAMPSALEVEKKIGQIPEYQELFAKAYPDSLTKENSNTLTRTQQITYDNITGAIAAFERTLKTQDRFDDFQKGSHNALSAEEQEGLEKFITTGCITCHIGPLLGGNSFRKLGQVNPYENSSDTGRQNLTKNSSDAFVFKVPSLRNVAITGPYFHDGKVTTLEEAVKKMAHLQLGKDLSDSDTKLIVTFLKTLTDKNRSN</sequence>
<dbReference type="PANTHER" id="PTHR30600:SF7">
    <property type="entry name" value="CYTOCHROME C PEROXIDASE-RELATED"/>
    <property type="match status" value="1"/>
</dbReference>
<dbReference type="InterPro" id="IPR036909">
    <property type="entry name" value="Cyt_c-like_dom_sf"/>
</dbReference>
<dbReference type="InterPro" id="IPR051395">
    <property type="entry name" value="Cytochrome_c_Peroxidase/MauG"/>
</dbReference>
<dbReference type="PROSITE" id="PS51007">
    <property type="entry name" value="CYTC"/>
    <property type="match status" value="2"/>
</dbReference>
<feature type="binding site" description="covalent" evidence="8">
    <location>
        <position position="79"/>
    </location>
    <ligand>
        <name>heme c</name>
        <dbReference type="ChEBI" id="CHEBI:61717"/>
        <label>1</label>
    </ligand>
</feature>
<evidence type="ECO:0000256" key="9">
    <source>
        <dbReference type="PIRSR" id="PIRSR000294-2"/>
    </source>
</evidence>
<dbReference type="InterPro" id="IPR004852">
    <property type="entry name" value="Di-haem_cyt_c_peroxidsae"/>
</dbReference>
<keyword evidence="4" id="KW-0732">Signal</keyword>
<dbReference type="EMBL" id="AHMY02000055">
    <property type="protein sequence ID" value="EKO14460.1"/>
    <property type="molecule type" value="Genomic_DNA"/>
</dbReference>
<organism evidence="11 12">
    <name type="scientific">Leptospira kirschneri str. H1</name>
    <dbReference type="NCBI Taxonomy" id="1049966"/>
    <lineage>
        <taxon>Bacteria</taxon>
        <taxon>Pseudomonadati</taxon>
        <taxon>Spirochaetota</taxon>
        <taxon>Spirochaetia</taxon>
        <taxon>Leptospirales</taxon>
        <taxon>Leptospiraceae</taxon>
        <taxon>Leptospira</taxon>
    </lineage>
</organism>
<comment type="PTM">
    <text evidence="8">Binds 2 heme groups per subunit.</text>
</comment>
<feature type="binding site" description="axial binding residue" evidence="9">
    <location>
        <position position="309"/>
    </location>
    <ligand>
        <name>heme c</name>
        <dbReference type="ChEBI" id="CHEBI:61717"/>
        <label>2</label>
    </ligand>
    <ligandPart>
        <name>Fe</name>
        <dbReference type="ChEBI" id="CHEBI:18248"/>
    </ligandPart>
</feature>
<feature type="binding site" description="covalent" evidence="8">
    <location>
        <position position="238"/>
    </location>
    <ligand>
        <name>heme c</name>
        <dbReference type="ChEBI" id="CHEBI:61717"/>
        <label>2</label>
    </ligand>
</feature>
<dbReference type="AlphaFoldDB" id="A0A0E2AZR8"/>
<reference evidence="11 12" key="1">
    <citation type="submission" date="2012-10" db="EMBL/GenBank/DDBJ databases">
        <authorList>
            <person name="Harkins D.M."/>
            <person name="Durkin A.S."/>
            <person name="Brinkac L.M."/>
            <person name="Selengut J.D."/>
            <person name="Sanka R."/>
            <person name="DePew J."/>
            <person name="Purushe J."/>
            <person name="Peacock S.J."/>
            <person name="Thaipadungpanit J."/>
            <person name="Wuthiekanun V.W."/>
            <person name="Day N.P."/>
            <person name="Vinetz J.M."/>
            <person name="Sutton G.G."/>
            <person name="Nelson W.C."/>
            <person name="Fouts D.E."/>
        </authorList>
    </citation>
    <scope>NUCLEOTIDE SEQUENCE [LARGE SCALE GENOMIC DNA]</scope>
    <source>
        <strain evidence="11 12">H1</strain>
    </source>
</reference>
<evidence type="ECO:0000256" key="4">
    <source>
        <dbReference type="ARBA" id="ARBA00022729"/>
    </source>
</evidence>
<dbReference type="RefSeq" id="WP_004766469.1">
    <property type="nucleotide sequence ID" value="NZ_AHMY02000055.1"/>
</dbReference>
<keyword evidence="5" id="KW-0574">Periplasm</keyword>
<keyword evidence="2 8" id="KW-0349">Heme</keyword>
<keyword evidence="7 9" id="KW-0408">Iron</keyword>
<feature type="binding site" description="axial binding residue" evidence="9">
    <location>
        <position position="80"/>
    </location>
    <ligand>
        <name>heme c</name>
        <dbReference type="ChEBI" id="CHEBI:61717"/>
        <label>1</label>
    </ligand>
    <ligandPart>
        <name>Fe</name>
        <dbReference type="ChEBI" id="CHEBI:18248"/>
    </ligandPart>
</feature>
<feature type="domain" description="Cytochrome c" evidence="10">
    <location>
        <begin position="54"/>
        <end position="165"/>
    </location>
</feature>
<dbReference type="GO" id="GO:0004130">
    <property type="term" value="F:cytochrome-c peroxidase activity"/>
    <property type="evidence" value="ECO:0007669"/>
    <property type="project" value="TreeGrafter"/>
</dbReference>
<evidence type="ECO:0000256" key="2">
    <source>
        <dbReference type="ARBA" id="ARBA00022617"/>
    </source>
</evidence>
<evidence type="ECO:0000313" key="12">
    <source>
        <dbReference type="Proteomes" id="UP000006253"/>
    </source>
</evidence>
<dbReference type="InterPro" id="IPR026259">
    <property type="entry name" value="MauG/Cytc_peroxidase"/>
</dbReference>
<keyword evidence="6" id="KW-0560">Oxidoreductase</keyword>
<dbReference type="GO" id="GO:0009055">
    <property type="term" value="F:electron transfer activity"/>
    <property type="evidence" value="ECO:0007669"/>
    <property type="project" value="InterPro"/>
</dbReference>
<feature type="domain" description="Cytochrome c" evidence="10">
    <location>
        <begin position="221"/>
        <end position="334"/>
    </location>
</feature>
<dbReference type="PIRSF" id="PIRSF000294">
    <property type="entry name" value="Cytochrome-c_peroxidase"/>
    <property type="match status" value="1"/>
</dbReference>
<name>A0A0E2AZR8_9LEPT</name>
<comment type="caution">
    <text evidence="11">The sequence shown here is derived from an EMBL/GenBank/DDBJ whole genome shotgun (WGS) entry which is preliminary data.</text>
</comment>
<evidence type="ECO:0000313" key="11">
    <source>
        <dbReference type="EMBL" id="EKO14460.1"/>
    </source>
</evidence>
<dbReference type="PANTHER" id="PTHR30600">
    <property type="entry name" value="CYTOCHROME C PEROXIDASE-RELATED"/>
    <property type="match status" value="1"/>
</dbReference>
<gene>
    <name evidence="11" type="ORF">LEP1GSC081_2841</name>
</gene>
<dbReference type="GO" id="GO:0042597">
    <property type="term" value="C:periplasmic space"/>
    <property type="evidence" value="ECO:0007669"/>
    <property type="project" value="UniProtKB-SubCell"/>
</dbReference>
<evidence type="ECO:0000259" key="10">
    <source>
        <dbReference type="PROSITE" id="PS51007"/>
    </source>
</evidence>
<evidence type="ECO:0000256" key="1">
    <source>
        <dbReference type="ARBA" id="ARBA00004418"/>
    </source>
</evidence>